<dbReference type="PANTHER" id="PTHR10173:SF57">
    <property type="entry name" value="PEPTIDE-METHIONINE (R)-S-OXIDE REDUCTASE"/>
    <property type="match status" value="1"/>
</dbReference>
<dbReference type="Gene3D" id="2.170.150.20">
    <property type="entry name" value="Peptide methionine sulfoxide reductase"/>
    <property type="match status" value="1"/>
</dbReference>
<feature type="chain" id="PRO_5001578241" description="peptide-methionine (R)-S-oxide reductase" evidence="4">
    <location>
        <begin position="28"/>
        <end position="170"/>
    </location>
</feature>
<dbReference type="NCBIfam" id="TIGR00357">
    <property type="entry name" value="peptide-methionine (R)-S-oxide reductase MsrB"/>
    <property type="match status" value="1"/>
</dbReference>
<dbReference type="InterPro" id="IPR028427">
    <property type="entry name" value="Met_Sox_Rdtase_MsrB"/>
</dbReference>
<evidence type="ECO:0000313" key="6">
    <source>
        <dbReference type="EMBL" id="KCZ92257.1"/>
    </source>
</evidence>
<evidence type="ECO:0000256" key="4">
    <source>
        <dbReference type="SAM" id="SignalP"/>
    </source>
</evidence>
<dbReference type="SUPFAM" id="SSF51316">
    <property type="entry name" value="Mss4-like"/>
    <property type="match status" value="1"/>
</dbReference>
<proteinExistence type="predicted"/>
<evidence type="ECO:0000256" key="1">
    <source>
        <dbReference type="ARBA" id="ARBA00012499"/>
    </source>
</evidence>
<dbReference type="GO" id="GO:0006979">
    <property type="term" value="P:response to oxidative stress"/>
    <property type="evidence" value="ECO:0007669"/>
    <property type="project" value="InterPro"/>
</dbReference>
<evidence type="ECO:0000313" key="7">
    <source>
        <dbReference type="Proteomes" id="UP000025171"/>
    </source>
</evidence>
<keyword evidence="7" id="KW-1185">Reference proteome</keyword>
<feature type="signal peptide" evidence="4">
    <location>
        <begin position="1"/>
        <end position="27"/>
    </location>
</feature>
<dbReference type="GO" id="GO:0033743">
    <property type="term" value="F:peptide-methionine (R)-S-oxide reductase activity"/>
    <property type="evidence" value="ECO:0007669"/>
    <property type="project" value="UniProtKB-EC"/>
</dbReference>
<dbReference type="PROSITE" id="PS51257">
    <property type="entry name" value="PROKAR_LIPOPROTEIN"/>
    <property type="match status" value="1"/>
</dbReference>
<dbReference type="Proteomes" id="UP000025171">
    <property type="component" value="Unassembled WGS sequence"/>
</dbReference>
<dbReference type="eggNOG" id="COG0229">
    <property type="taxonomic scope" value="Bacteria"/>
</dbReference>
<dbReference type="PROSITE" id="PS51318">
    <property type="entry name" value="TAT"/>
    <property type="match status" value="1"/>
</dbReference>
<dbReference type="EMBL" id="ARYK01000004">
    <property type="protein sequence ID" value="KCZ92257.1"/>
    <property type="molecule type" value="Genomic_DNA"/>
</dbReference>
<dbReference type="PROSITE" id="PS51790">
    <property type="entry name" value="MSRB"/>
    <property type="match status" value="1"/>
</dbReference>
<comment type="catalytic activity">
    <reaction evidence="3">
        <text>L-methionyl-[protein] + [thioredoxin]-disulfide + H2O = L-methionyl-(R)-S-oxide-[protein] + [thioredoxin]-dithiol</text>
        <dbReference type="Rhea" id="RHEA:24164"/>
        <dbReference type="Rhea" id="RHEA-COMP:10698"/>
        <dbReference type="Rhea" id="RHEA-COMP:10700"/>
        <dbReference type="Rhea" id="RHEA-COMP:12313"/>
        <dbReference type="Rhea" id="RHEA-COMP:12314"/>
        <dbReference type="ChEBI" id="CHEBI:15377"/>
        <dbReference type="ChEBI" id="CHEBI:16044"/>
        <dbReference type="ChEBI" id="CHEBI:29950"/>
        <dbReference type="ChEBI" id="CHEBI:45764"/>
        <dbReference type="ChEBI" id="CHEBI:50058"/>
        <dbReference type="EC" id="1.8.4.12"/>
    </reaction>
</comment>
<dbReference type="InterPro" id="IPR006311">
    <property type="entry name" value="TAT_signal"/>
</dbReference>
<organism evidence="6 7">
    <name type="scientific">Hyphomonas johnsonii MHS-2</name>
    <dbReference type="NCBI Taxonomy" id="1280950"/>
    <lineage>
        <taxon>Bacteria</taxon>
        <taxon>Pseudomonadati</taxon>
        <taxon>Pseudomonadota</taxon>
        <taxon>Alphaproteobacteria</taxon>
        <taxon>Hyphomonadales</taxon>
        <taxon>Hyphomonadaceae</taxon>
        <taxon>Hyphomonas</taxon>
    </lineage>
</organism>
<evidence type="ECO:0000259" key="5">
    <source>
        <dbReference type="PROSITE" id="PS51790"/>
    </source>
</evidence>
<evidence type="ECO:0000256" key="2">
    <source>
        <dbReference type="ARBA" id="ARBA00023002"/>
    </source>
</evidence>
<dbReference type="InterPro" id="IPR011057">
    <property type="entry name" value="Mss4-like_sf"/>
</dbReference>
<reference evidence="6 7" key="1">
    <citation type="journal article" date="2014" name="Antonie Van Leeuwenhoek">
        <title>Hyphomonas beringensis sp. nov. and Hyphomonas chukchiensis sp. nov., isolated from surface seawater of the Bering Sea and Chukchi Sea.</title>
        <authorList>
            <person name="Li C."/>
            <person name="Lai Q."/>
            <person name="Li G."/>
            <person name="Dong C."/>
            <person name="Wang J."/>
            <person name="Liao Y."/>
            <person name="Shao Z."/>
        </authorList>
    </citation>
    <scope>NUCLEOTIDE SEQUENCE [LARGE SCALE GENOMIC DNA]</scope>
    <source>
        <strain evidence="6 7">MHS-2</strain>
    </source>
</reference>
<dbReference type="Pfam" id="PF01641">
    <property type="entry name" value="SelR"/>
    <property type="match status" value="1"/>
</dbReference>
<dbReference type="EC" id="1.8.4.12" evidence="1"/>
<comment type="caution">
    <text evidence="6">The sequence shown here is derived from an EMBL/GenBank/DDBJ whole genome shotgun (WGS) entry which is preliminary data.</text>
</comment>
<dbReference type="STRING" id="1280950.HJO_09489"/>
<keyword evidence="2" id="KW-0560">Oxidoreductase</keyword>
<dbReference type="PANTHER" id="PTHR10173">
    <property type="entry name" value="METHIONINE SULFOXIDE REDUCTASE"/>
    <property type="match status" value="1"/>
</dbReference>
<keyword evidence="4" id="KW-0732">Signal</keyword>
<dbReference type="GO" id="GO:0030091">
    <property type="term" value="P:protein repair"/>
    <property type="evidence" value="ECO:0007669"/>
    <property type="project" value="InterPro"/>
</dbReference>
<dbReference type="AlphaFoldDB" id="A0A059FNR0"/>
<name>A0A059FNR0_9PROT</name>
<protein>
    <recommendedName>
        <fullName evidence="1">peptide-methionine (R)-S-oxide reductase</fullName>
        <ecNumber evidence="1">1.8.4.12</ecNumber>
    </recommendedName>
</protein>
<sequence>MHTFSRRSLLLGGAATLAIAACSPASADKVDGDASTDPYADTTWRKLTDAEWQERLPTEAYRVLRHEHTERAFSSPLNDEKRAGTFHCAGCDLALFDSDRKFDSGTGWPSFWDAIPGAMGMKPDNRLFYTRLEYHCARCLGHQGHRFNDGPAPTGQRWCNNGLALTFKPA</sequence>
<dbReference type="PATRIC" id="fig|1280950.3.peg.1898"/>
<accession>A0A059FNR0</accession>
<dbReference type="GO" id="GO:0005737">
    <property type="term" value="C:cytoplasm"/>
    <property type="evidence" value="ECO:0007669"/>
    <property type="project" value="TreeGrafter"/>
</dbReference>
<gene>
    <name evidence="6" type="ORF">HJO_09489</name>
</gene>
<evidence type="ECO:0000256" key="3">
    <source>
        <dbReference type="ARBA" id="ARBA00048488"/>
    </source>
</evidence>
<feature type="domain" description="MsrB" evidence="5">
    <location>
        <begin position="49"/>
        <end position="170"/>
    </location>
</feature>
<dbReference type="InterPro" id="IPR002579">
    <property type="entry name" value="Met_Sox_Rdtase_MsrB_dom"/>
</dbReference>